<dbReference type="Gene3D" id="3.40.50.12440">
    <property type="match status" value="2"/>
</dbReference>
<dbReference type="SMART" id="SM00926">
    <property type="entry name" value="Molybdop_Fe4S4"/>
    <property type="match status" value="1"/>
</dbReference>
<reference evidence="9 10" key="1">
    <citation type="journal article" date="2018" name="Int. J. Syst. Evol. Microbiol.">
        <title>Rubneribacter badeniensis gen. nov., sp. nov. and Enteroscipio rubneri gen. nov., sp. nov., new members of the Eggerthellaceae isolated from human faeces.</title>
        <authorList>
            <person name="Danylec N."/>
            <person name="Gobl A."/>
            <person name="Stoll D.A."/>
            <person name="Hetzer B."/>
            <person name="Kulling S.E."/>
            <person name="Huch M."/>
        </authorList>
    </citation>
    <scope>NUCLEOTIDE SEQUENCE [LARGE SCALE GENOMIC DNA]</scope>
    <source>
        <strain evidence="9 10">ResAG-85</strain>
    </source>
</reference>
<keyword evidence="3" id="KW-0732">Signal</keyword>
<evidence type="ECO:0000256" key="4">
    <source>
        <dbReference type="ARBA" id="ARBA00023002"/>
    </source>
</evidence>
<protein>
    <submittedName>
        <fullName evidence="9">Dehydrogenase</fullName>
    </submittedName>
    <submittedName>
        <fullName evidence="8">Molybdopterin-dependent oxidoreductase</fullName>
    </submittedName>
</protein>
<dbReference type="GO" id="GO:0016491">
    <property type="term" value="F:oxidoreductase activity"/>
    <property type="evidence" value="ECO:0007669"/>
    <property type="project" value="UniProtKB-KW"/>
</dbReference>
<dbReference type="Gene3D" id="3.40.50.740">
    <property type="match status" value="1"/>
</dbReference>
<sequence>MAEQARHGFTRRSFIRGAAVLTAAGALVGCSPKTRDLEETDEKQQEAPETQIFSGVCRGNCAGGCFLNIHVRDGQVVRTSAREMPDPQYNRICMKGLSHPHRIYSAERLQYPLRRTGERGDDQWERISWDEAMGEIAEKWNGYVEEFGPASVGLFTGSGNYGLVNGMSTGGVTSRFLAASGIAYLNQTVDAAANFATSRLLGMGYYSSGNEPADMLNARTILIWGANPAISQIQNMHFLMEARDNGTKLIAIDPMLSQTAARSDQWIPVRSGTDGALALGMMNYIVEQGWQDLDFLREHSVAPCLVKESDGKFLRQADLDGTEVSAEDAKNAATALVMGADGATGVVGTVADPQLEGTFEVNGIKATTAYSLLLERIAEYPVSRAAEITGVSEDLIRDVAEQYACNTPSSIYTFFGIDHYWNGHWSQGCLGTLAILTGNVGKPGAFCGFQECLGSGLGNAVLASPEGAPGQAAKYNAPFLTKAFDEGEYAGEPFNLKMAMFSHTNAVTNMADRNDTLSWMNRCEFLVGADMVMTDTMRYCDIVLPVAHWFEKEDVFVSYATHPFCLYQEKAVEPAFESRADIDIFNELAERVGCGDIFKITTEEYLEQMFRTPQAQAMGADLATLKEKKAVRQAGEEGEAYVYGEGGVFATTSKLAELYVENPVGSNPYTEGWDLAKEHLAYWEPALQVGDEERRKTYPIQLLSEHSRFRTHTQWFEADMLKEIDTEPFIKLSPTDAATYGIQTGDQVRAYNELGSVVLTAQINPGLPQGMATCPKGWEAHEFIEGSFTELFTKEGNPFCSNQAYFDCTVAIEKR</sequence>
<feature type="domain" description="4Fe-4S Mo/W bis-MGD-type" evidence="7">
    <location>
        <begin position="50"/>
        <end position="107"/>
    </location>
</feature>
<keyword evidence="4" id="KW-0560">Oxidoreductase</keyword>
<evidence type="ECO:0000256" key="6">
    <source>
        <dbReference type="ARBA" id="ARBA00023014"/>
    </source>
</evidence>
<dbReference type="InterPro" id="IPR050612">
    <property type="entry name" value="Prok_Mopterin_Oxidored"/>
</dbReference>
<dbReference type="GO" id="GO:0043546">
    <property type="term" value="F:molybdopterin cofactor binding"/>
    <property type="evidence" value="ECO:0007669"/>
    <property type="project" value="InterPro"/>
</dbReference>
<dbReference type="RefSeq" id="WP_092199056.1">
    <property type="nucleotide sequence ID" value="NZ_PPEL01000053.1"/>
</dbReference>
<dbReference type="Pfam" id="PF01568">
    <property type="entry name" value="Molydop_binding"/>
    <property type="match status" value="1"/>
</dbReference>
<keyword evidence="6" id="KW-0411">Iron-sulfur</keyword>
<dbReference type="Pfam" id="PF04879">
    <property type="entry name" value="Molybdop_Fe4S4"/>
    <property type="match status" value="1"/>
</dbReference>
<dbReference type="InterPro" id="IPR006657">
    <property type="entry name" value="MoPterin_dinucl-bd_dom"/>
</dbReference>
<keyword evidence="5" id="KW-0408">Iron</keyword>
<dbReference type="Gene3D" id="3.30.2070.10">
    <property type="entry name" value="Formate dehydrogenase/DMSO reductase"/>
    <property type="match status" value="1"/>
</dbReference>
<evidence type="ECO:0000313" key="9">
    <source>
        <dbReference type="EMBL" id="PNV65018.1"/>
    </source>
</evidence>
<dbReference type="InterPro" id="IPR006311">
    <property type="entry name" value="TAT_signal"/>
</dbReference>
<gene>
    <name evidence="9" type="ORF">C2L80_08875</name>
    <name evidence="8" type="ORF">K8V16_07285</name>
</gene>
<dbReference type="SUPFAM" id="SSF50692">
    <property type="entry name" value="ADC-like"/>
    <property type="match status" value="1"/>
</dbReference>
<name>A0A2K2U484_9ACTN</name>
<evidence type="ECO:0000256" key="2">
    <source>
        <dbReference type="ARBA" id="ARBA00022723"/>
    </source>
</evidence>
<evidence type="ECO:0000313" key="10">
    <source>
        <dbReference type="Proteomes" id="UP000236488"/>
    </source>
</evidence>
<reference evidence="8" key="3">
    <citation type="submission" date="2021-09" db="EMBL/GenBank/DDBJ databases">
        <authorList>
            <person name="Gilroy R."/>
        </authorList>
    </citation>
    <scope>NUCLEOTIDE SEQUENCE</scope>
    <source>
        <strain evidence="8">USAMLcec12-2067</strain>
    </source>
</reference>
<comment type="similarity">
    <text evidence="1">Belongs to the prokaryotic molybdopterin-containing oxidoreductase family.</text>
</comment>
<dbReference type="Gene3D" id="3.40.228.10">
    <property type="entry name" value="Dimethylsulfoxide Reductase, domain 2"/>
    <property type="match status" value="1"/>
</dbReference>
<dbReference type="InterPro" id="IPR006963">
    <property type="entry name" value="Mopterin_OxRdtase_4Fe-4S_dom"/>
</dbReference>
<keyword evidence="10" id="KW-1185">Reference proteome</keyword>
<organism evidence="9 10">
    <name type="scientific">Rubneribacter badeniensis</name>
    <dbReference type="NCBI Taxonomy" id="2070688"/>
    <lineage>
        <taxon>Bacteria</taxon>
        <taxon>Bacillati</taxon>
        <taxon>Actinomycetota</taxon>
        <taxon>Coriobacteriia</taxon>
        <taxon>Eggerthellales</taxon>
        <taxon>Eggerthellaceae</taxon>
        <taxon>Rubneribacter</taxon>
    </lineage>
</organism>
<dbReference type="EMBL" id="PPEL01000053">
    <property type="protein sequence ID" value="PNV65018.1"/>
    <property type="molecule type" value="Genomic_DNA"/>
</dbReference>
<dbReference type="InterPro" id="IPR009010">
    <property type="entry name" value="Asp_de-COase-like_dom_sf"/>
</dbReference>
<dbReference type="GO" id="GO:0046872">
    <property type="term" value="F:metal ion binding"/>
    <property type="evidence" value="ECO:0007669"/>
    <property type="project" value="UniProtKB-KW"/>
</dbReference>
<dbReference type="SUPFAM" id="SSF53706">
    <property type="entry name" value="Formate dehydrogenase/DMSO reductase, domains 1-3"/>
    <property type="match status" value="1"/>
</dbReference>
<dbReference type="EMBL" id="DYZL01000154">
    <property type="protein sequence ID" value="HJH43584.1"/>
    <property type="molecule type" value="Genomic_DNA"/>
</dbReference>
<evidence type="ECO:0000256" key="1">
    <source>
        <dbReference type="ARBA" id="ARBA00010312"/>
    </source>
</evidence>
<dbReference type="GO" id="GO:0051536">
    <property type="term" value="F:iron-sulfur cluster binding"/>
    <property type="evidence" value="ECO:0007669"/>
    <property type="project" value="UniProtKB-KW"/>
</dbReference>
<evidence type="ECO:0000256" key="5">
    <source>
        <dbReference type="ARBA" id="ARBA00023004"/>
    </source>
</evidence>
<proteinExistence type="inferred from homology"/>
<evidence type="ECO:0000313" key="8">
    <source>
        <dbReference type="EMBL" id="HJH43584.1"/>
    </source>
</evidence>
<dbReference type="Proteomes" id="UP000789325">
    <property type="component" value="Unassembled WGS sequence"/>
</dbReference>
<dbReference type="PROSITE" id="PS51318">
    <property type="entry name" value="TAT"/>
    <property type="match status" value="1"/>
</dbReference>
<dbReference type="Proteomes" id="UP000236488">
    <property type="component" value="Unassembled WGS sequence"/>
</dbReference>
<evidence type="ECO:0000259" key="7">
    <source>
        <dbReference type="PROSITE" id="PS51669"/>
    </source>
</evidence>
<dbReference type="Pfam" id="PF00384">
    <property type="entry name" value="Molybdopterin"/>
    <property type="match status" value="1"/>
</dbReference>
<dbReference type="PROSITE" id="PS51669">
    <property type="entry name" value="4FE4S_MOW_BIS_MGD"/>
    <property type="match status" value="1"/>
</dbReference>
<dbReference type="Gene3D" id="2.40.40.20">
    <property type="match status" value="1"/>
</dbReference>
<accession>A0A2K2U484</accession>
<dbReference type="PROSITE" id="PS51257">
    <property type="entry name" value="PROKAR_LIPOPROTEIN"/>
    <property type="match status" value="1"/>
</dbReference>
<comment type="caution">
    <text evidence="9">The sequence shown here is derived from an EMBL/GenBank/DDBJ whole genome shotgun (WGS) entry which is preliminary data.</text>
</comment>
<dbReference type="AlphaFoldDB" id="A0A2K2U484"/>
<dbReference type="PANTHER" id="PTHR43742:SF6">
    <property type="entry name" value="OXIDOREDUCTASE YYAE-RELATED"/>
    <property type="match status" value="1"/>
</dbReference>
<dbReference type="InterPro" id="IPR006656">
    <property type="entry name" value="Mopterin_OxRdtase"/>
</dbReference>
<keyword evidence="2" id="KW-0479">Metal-binding</keyword>
<reference evidence="8" key="2">
    <citation type="journal article" date="2021" name="PeerJ">
        <title>Extensive microbial diversity within the chicken gut microbiome revealed by metagenomics and culture.</title>
        <authorList>
            <person name="Gilroy R."/>
            <person name="Ravi A."/>
            <person name="Getino M."/>
            <person name="Pursley I."/>
            <person name="Horton D.L."/>
            <person name="Alikhan N.F."/>
            <person name="Baker D."/>
            <person name="Gharbi K."/>
            <person name="Hall N."/>
            <person name="Watson M."/>
            <person name="Adriaenssens E.M."/>
            <person name="Foster-Nyarko E."/>
            <person name="Jarju S."/>
            <person name="Secka A."/>
            <person name="Antonio M."/>
            <person name="Oren A."/>
            <person name="Chaudhuri R.R."/>
            <person name="La Ragione R."/>
            <person name="Hildebrand F."/>
            <person name="Pallen M.J."/>
        </authorList>
    </citation>
    <scope>NUCLEOTIDE SEQUENCE</scope>
    <source>
        <strain evidence="8">USAMLcec12-2067</strain>
    </source>
</reference>
<evidence type="ECO:0000256" key="3">
    <source>
        <dbReference type="ARBA" id="ARBA00022729"/>
    </source>
</evidence>
<dbReference type="PANTHER" id="PTHR43742">
    <property type="entry name" value="TRIMETHYLAMINE-N-OXIDE REDUCTASE"/>
    <property type="match status" value="1"/>
</dbReference>